<evidence type="ECO:0000256" key="4">
    <source>
        <dbReference type="ARBA" id="ARBA00023163"/>
    </source>
</evidence>
<feature type="compositionally biased region" description="Polar residues" evidence="6">
    <location>
        <begin position="84"/>
        <end position="96"/>
    </location>
</feature>
<organism evidence="8 9">
    <name type="scientific">Penicillium daleae</name>
    <dbReference type="NCBI Taxonomy" id="63821"/>
    <lineage>
        <taxon>Eukaryota</taxon>
        <taxon>Fungi</taxon>
        <taxon>Dikarya</taxon>
        <taxon>Ascomycota</taxon>
        <taxon>Pezizomycotina</taxon>
        <taxon>Eurotiomycetes</taxon>
        <taxon>Eurotiomycetidae</taxon>
        <taxon>Eurotiales</taxon>
        <taxon>Aspergillaceae</taxon>
        <taxon>Penicillium</taxon>
    </lineage>
</organism>
<feature type="region of interest" description="Disordered" evidence="6">
    <location>
        <begin position="558"/>
        <end position="587"/>
    </location>
</feature>
<accession>A0AAD6G486</accession>
<gene>
    <name evidence="8" type="ORF">N7458_004851</name>
</gene>
<dbReference type="InterPro" id="IPR036864">
    <property type="entry name" value="Zn2-C6_fun-type_DNA-bd_sf"/>
</dbReference>
<dbReference type="CDD" id="cd00067">
    <property type="entry name" value="GAL4"/>
    <property type="match status" value="1"/>
</dbReference>
<dbReference type="GO" id="GO:0008270">
    <property type="term" value="F:zinc ion binding"/>
    <property type="evidence" value="ECO:0007669"/>
    <property type="project" value="InterPro"/>
</dbReference>
<comment type="caution">
    <text evidence="8">The sequence shown here is derived from an EMBL/GenBank/DDBJ whole genome shotgun (WGS) entry which is preliminary data.</text>
</comment>
<dbReference type="Proteomes" id="UP001213681">
    <property type="component" value="Unassembled WGS sequence"/>
</dbReference>
<proteinExistence type="predicted"/>
<dbReference type="InterPro" id="IPR050797">
    <property type="entry name" value="Carb_Metab_Trans_Reg"/>
</dbReference>
<evidence type="ECO:0000256" key="6">
    <source>
        <dbReference type="SAM" id="MobiDB-lite"/>
    </source>
</evidence>
<keyword evidence="5" id="KW-0539">Nucleus</keyword>
<protein>
    <recommendedName>
        <fullName evidence="7">Zn(2)-C6 fungal-type domain-containing protein</fullName>
    </recommendedName>
</protein>
<reference evidence="8" key="2">
    <citation type="journal article" date="2023" name="IMA Fungus">
        <title>Comparative genomic study of the Penicillium genus elucidates a diverse pangenome and 15 lateral gene transfer events.</title>
        <authorList>
            <person name="Petersen C."/>
            <person name="Sorensen T."/>
            <person name="Nielsen M.R."/>
            <person name="Sondergaard T.E."/>
            <person name="Sorensen J.L."/>
            <person name="Fitzpatrick D.A."/>
            <person name="Frisvad J.C."/>
            <person name="Nielsen K.L."/>
        </authorList>
    </citation>
    <scope>NUCLEOTIDE SEQUENCE</scope>
    <source>
        <strain evidence="8">IBT 16125</strain>
    </source>
</reference>
<feature type="domain" description="Zn(2)-C6 fungal-type" evidence="7">
    <location>
        <begin position="18"/>
        <end position="49"/>
    </location>
</feature>
<evidence type="ECO:0000256" key="2">
    <source>
        <dbReference type="ARBA" id="ARBA00023015"/>
    </source>
</evidence>
<keyword evidence="9" id="KW-1185">Reference proteome</keyword>
<dbReference type="Pfam" id="PF04082">
    <property type="entry name" value="Fungal_trans"/>
    <property type="match status" value="1"/>
</dbReference>
<dbReference type="GO" id="GO:0006351">
    <property type="term" value="P:DNA-templated transcription"/>
    <property type="evidence" value="ECO:0007669"/>
    <property type="project" value="InterPro"/>
</dbReference>
<evidence type="ECO:0000256" key="5">
    <source>
        <dbReference type="ARBA" id="ARBA00023242"/>
    </source>
</evidence>
<dbReference type="InterPro" id="IPR001138">
    <property type="entry name" value="Zn2Cys6_DnaBD"/>
</dbReference>
<dbReference type="AlphaFoldDB" id="A0AAD6G486"/>
<reference evidence="8" key="1">
    <citation type="submission" date="2022-12" db="EMBL/GenBank/DDBJ databases">
        <authorList>
            <person name="Petersen C."/>
        </authorList>
    </citation>
    <scope>NUCLEOTIDE SEQUENCE</scope>
    <source>
        <strain evidence="8">IBT 16125</strain>
    </source>
</reference>
<name>A0AAD6G486_9EURO</name>
<dbReference type="CDD" id="cd12148">
    <property type="entry name" value="fungal_TF_MHR"/>
    <property type="match status" value="1"/>
</dbReference>
<dbReference type="InterPro" id="IPR007219">
    <property type="entry name" value="XnlR_reg_dom"/>
</dbReference>
<dbReference type="GO" id="GO:0000981">
    <property type="term" value="F:DNA-binding transcription factor activity, RNA polymerase II-specific"/>
    <property type="evidence" value="ECO:0007669"/>
    <property type="project" value="InterPro"/>
</dbReference>
<evidence type="ECO:0000313" key="9">
    <source>
        <dbReference type="Proteomes" id="UP001213681"/>
    </source>
</evidence>
<keyword evidence="1" id="KW-0479">Metal-binding</keyword>
<dbReference type="SMART" id="SM00906">
    <property type="entry name" value="Fungal_trans"/>
    <property type="match status" value="1"/>
</dbReference>
<dbReference type="PANTHER" id="PTHR31668:SF4">
    <property type="entry name" value="TRANSCRIPTIONAL ACTIVATOR PROTEIN DAL81"/>
    <property type="match status" value="1"/>
</dbReference>
<dbReference type="EMBL" id="JAPVEA010000005">
    <property type="protein sequence ID" value="KAJ5453895.1"/>
    <property type="molecule type" value="Genomic_DNA"/>
</dbReference>
<evidence type="ECO:0000256" key="1">
    <source>
        <dbReference type="ARBA" id="ARBA00022723"/>
    </source>
</evidence>
<evidence type="ECO:0000313" key="8">
    <source>
        <dbReference type="EMBL" id="KAJ5453895.1"/>
    </source>
</evidence>
<dbReference type="PANTHER" id="PTHR31668">
    <property type="entry name" value="GLUCOSE TRANSPORT TRANSCRIPTION REGULATOR RGT1-RELATED-RELATED"/>
    <property type="match status" value="1"/>
</dbReference>
<evidence type="ECO:0000259" key="7">
    <source>
        <dbReference type="PROSITE" id="PS50048"/>
    </source>
</evidence>
<feature type="region of interest" description="Disordered" evidence="6">
    <location>
        <begin position="57"/>
        <end position="128"/>
    </location>
</feature>
<dbReference type="PROSITE" id="PS50048">
    <property type="entry name" value="ZN2_CY6_FUNGAL_2"/>
    <property type="match status" value="1"/>
</dbReference>
<dbReference type="SUPFAM" id="SSF57701">
    <property type="entry name" value="Zn2/Cys6 DNA-binding domain"/>
    <property type="match status" value="1"/>
</dbReference>
<keyword evidence="4" id="KW-0804">Transcription</keyword>
<evidence type="ECO:0000256" key="3">
    <source>
        <dbReference type="ARBA" id="ARBA00023125"/>
    </source>
</evidence>
<dbReference type="GO" id="GO:0003677">
    <property type="term" value="F:DNA binding"/>
    <property type="evidence" value="ECO:0007669"/>
    <property type="project" value="UniProtKB-KW"/>
</dbReference>
<keyword evidence="2" id="KW-0805">Transcription regulation</keyword>
<feature type="compositionally biased region" description="Basic and acidic residues" evidence="6">
    <location>
        <begin position="68"/>
        <end position="80"/>
    </location>
</feature>
<keyword evidence="3" id="KW-0238">DNA-binding</keyword>
<dbReference type="PROSITE" id="PS00463">
    <property type="entry name" value="ZN2_CY6_FUNGAL_1"/>
    <property type="match status" value="1"/>
</dbReference>
<sequence length="665" mass="75535">MDALTPAGRPYRSKIKRPCDRCRTRKTACILPESGPCKTCYRAGNPCTFELHATARHRRPGTRYQARRTPDSCRMEEVPMRDQAPNNSGHSHSAPPNQAADRSHSVPDRWRTEFENDQPGPHAGSAEYQRSDVDVSMPPLGLQSHLGLSQQLRFVGNNNGVPTVQRIRSLDQIDGSTAQLFGMSSESDPWLLRHCRYDEYGMRSLHRTHVRHVGGVPVEGLVPVHFLVMEDDILASAKEATRFRPGGPDMARNELDAMVAPEHGRRLVSLFLTFVFPTMPSTYSRPFTHRHFLSPFTTPIYAFLQHMRSIFVRVCGAWSTNLSPKKYTPPNYPFCRPRYSISNKCRAGANVLSLIVRSFGHSWAPSSRRRPPLGLHLEPRPWGIPAWEKRLRRRLWWAVYLEDKWRSLLMGRPPFIHHEDFDVFELDGNDFVVDGNPAGYFNTLRDYHCEPIFIHATKLARVVEKMHRTFYTLKACQRLSGDFRASIDAARPIRTQLQNWYSSLPDSLHLNSRLDNSRLDTNAHTNYGRVEGTAGLHFSYLVLEMFLYRAILRSLASSPQPPPISEDQDPAQDPRQDPPQDPPPIRSPWFLENLTFDGHGFDQLPASNFLELGEAAEATVNAAEKCAAIIVNFVGTLLPRDFGSFWHPCNNVSPLTLTPTSFKVT</sequence>
<dbReference type="Gene3D" id="4.10.240.10">
    <property type="entry name" value="Zn(2)-C6 fungal-type DNA-binding domain"/>
    <property type="match status" value="1"/>
</dbReference>
<dbReference type="GeneID" id="81598476"/>
<feature type="compositionally biased region" description="Basic and acidic residues" evidence="6">
    <location>
        <begin position="101"/>
        <end position="114"/>
    </location>
</feature>
<dbReference type="RefSeq" id="XP_056766851.1">
    <property type="nucleotide sequence ID" value="XM_056908233.1"/>
</dbReference>